<evidence type="ECO:0000313" key="2">
    <source>
        <dbReference type="EMBL" id="CDS21426.1"/>
    </source>
</evidence>
<keyword evidence="2" id="KW-0689">Ribosomal protein</keyword>
<feature type="region of interest" description="Disordered" evidence="1">
    <location>
        <begin position="51"/>
        <end position="80"/>
    </location>
</feature>
<dbReference type="WBParaSite" id="EgrG_000183800">
    <property type="protein sequence ID" value="EgrG_000183800"/>
    <property type="gene ID" value="EgrG_000183800"/>
</dbReference>
<dbReference type="AlphaFoldDB" id="A0A068WNR6"/>
<sequence length="80" mass="9033">MFQKPEGPFVKVPSAKSTHYIKCRNTRLVKPDFILKGKGVMTESSQATVVRRSPFSGRRRRLPRKLFSALSAPNANTSNR</sequence>
<dbReference type="EMBL" id="LK028583">
    <property type="protein sequence ID" value="CDS21426.1"/>
    <property type="molecule type" value="Genomic_DNA"/>
</dbReference>
<dbReference type="Proteomes" id="UP000492820">
    <property type="component" value="Unassembled WGS sequence"/>
</dbReference>
<dbReference type="GO" id="GO:0005840">
    <property type="term" value="C:ribosome"/>
    <property type="evidence" value="ECO:0007669"/>
    <property type="project" value="UniProtKB-KW"/>
</dbReference>
<evidence type="ECO:0000313" key="4">
    <source>
        <dbReference type="WBParaSite" id="EgrG_000183800"/>
    </source>
</evidence>
<protein>
    <submittedName>
        <fullName evidence="2 4">60S ribosomal protein L44:L36a</fullName>
    </submittedName>
</protein>
<accession>A0A068WNR6</accession>
<feature type="compositionally biased region" description="Polar residues" evidence="1">
    <location>
        <begin position="71"/>
        <end position="80"/>
    </location>
</feature>
<evidence type="ECO:0000256" key="1">
    <source>
        <dbReference type="SAM" id="MobiDB-lite"/>
    </source>
</evidence>
<name>A0A068WNR6_ECHGR</name>
<reference evidence="2 3" key="1">
    <citation type="journal article" date="2013" name="Nature">
        <title>The genomes of four tapeworm species reveal adaptations to parasitism.</title>
        <authorList>
            <person name="Tsai I.J."/>
            <person name="Zarowiecki M."/>
            <person name="Holroyd N."/>
            <person name="Garciarrubio A."/>
            <person name="Sanchez-Flores A."/>
            <person name="Brooks K.L."/>
            <person name="Tracey A."/>
            <person name="Bobes R.J."/>
            <person name="Fragoso G."/>
            <person name="Sciutto E."/>
            <person name="Aslett M."/>
            <person name="Beasley H."/>
            <person name="Bennett H.M."/>
            <person name="Cai J."/>
            <person name="Camicia F."/>
            <person name="Clark R."/>
            <person name="Cucher M."/>
            <person name="De Silva N."/>
            <person name="Day T.A."/>
            <person name="Deplazes P."/>
            <person name="Estrada K."/>
            <person name="Fernandez C."/>
            <person name="Holland P.W."/>
            <person name="Hou J."/>
            <person name="Hu S."/>
            <person name="Huckvale T."/>
            <person name="Hung S.S."/>
            <person name="Kamenetzky L."/>
            <person name="Keane J.A."/>
            <person name="Kiss F."/>
            <person name="Koziol U."/>
            <person name="Lambert O."/>
            <person name="Liu K."/>
            <person name="Luo X."/>
            <person name="Luo Y."/>
            <person name="Macchiaroli N."/>
            <person name="Nichol S."/>
            <person name="Paps J."/>
            <person name="Parkinson J."/>
            <person name="Pouchkina-Stantcheva N."/>
            <person name="Riddiford N."/>
            <person name="Rosenzvit M."/>
            <person name="Salinas G."/>
            <person name="Wasmuth J.D."/>
            <person name="Zamanian M."/>
            <person name="Zheng Y."/>
            <person name="Cai X."/>
            <person name="Soberon X."/>
            <person name="Olson P.D."/>
            <person name="Laclette J.P."/>
            <person name="Brehm K."/>
            <person name="Berriman M."/>
            <person name="Garciarrubio A."/>
            <person name="Bobes R.J."/>
            <person name="Fragoso G."/>
            <person name="Sanchez-Flores A."/>
            <person name="Estrada K."/>
            <person name="Cevallos M.A."/>
            <person name="Morett E."/>
            <person name="Gonzalez V."/>
            <person name="Portillo T."/>
            <person name="Ochoa-Leyva A."/>
            <person name="Jose M.V."/>
            <person name="Sciutto E."/>
            <person name="Landa A."/>
            <person name="Jimenez L."/>
            <person name="Valdes V."/>
            <person name="Carrero J.C."/>
            <person name="Larralde C."/>
            <person name="Morales-Montor J."/>
            <person name="Limon-Lason J."/>
            <person name="Soberon X."/>
            <person name="Laclette J.P."/>
        </authorList>
    </citation>
    <scope>NUCLEOTIDE SEQUENCE [LARGE SCALE GENOMIC DNA]</scope>
</reference>
<organism evidence="2">
    <name type="scientific">Echinococcus granulosus</name>
    <name type="common">Hydatid tapeworm</name>
    <dbReference type="NCBI Taxonomy" id="6210"/>
    <lineage>
        <taxon>Eukaryota</taxon>
        <taxon>Metazoa</taxon>
        <taxon>Spiralia</taxon>
        <taxon>Lophotrochozoa</taxon>
        <taxon>Platyhelminthes</taxon>
        <taxon>Cestoda</taxon>
        <taxon>Eucestoda</taxon>
        <taxon>Cyclophyllidea</taxon>
        <taxon>Taeniidae</taxon>
        <taxon>Echinococcus</taxon>
        <taxon>Echinococcus granulosus group</taxon>
    </lineage>
</organism>
<evidence type="ECO:0000313" key="3">
    <source>
        <dbReference type="Proteomes" id="UP000492820"/>
    </source>
</evidence>
<reference evidence="2" key="2">
    <citation type="submission" date="2014-06" db="EMBL/GenBank/DDBJ databases">
        <authorList>
            <person name="Aslett M."/>
        </authorList>
    </citation>
    <scope>NUCLEOTIDE SEQUENCE</scope>
</reference>
<keyword evidence="2" id="KW-0687">Ribonucleoprotein</keyword>
<proteinExistence type="predicted"/>
<reference evidence="4" key="3">
    <citation type="submission" date="2020-10" db="UniProtKB">
        <authorList>
            <consortium name="WormBaseParasite"/>
        </authorList>
    </citation>
    <scope>IDENTIFICATION</scope>
</reference>
<gene>
    <name evidence="2" type="ORF">EgrG_000183800</name>
</gene>